<feature type="transmembrane region" description="Helical" evidence="7">
    <location>
        <begin position="228"/>
        <end position="246"/>
    </location>
</feature>
<dbReference type="GO" id="GO:0005886">
    <property type="term" value="C:plasma membrane"/>
    <property type="evidence" value="ECO:0007669"/>
    <property type="project" value="UniProtKB-SubCell"/>
</dbReference>
<feature type="transmembrane region" description="Helical" evidence="7">
    <location>
        <begin position="252"/>
        <end position="275"/>
    </location>
</feature>
<dbReference type="InterPro" id="IPR002656">
    <property type="entry name" value="Acyl_transf_3_dom"/>
</dbReference>
<evidence type="ECO:0000259" key="8">
    <source>
        <dbReference type="Pfam" id="PF01757"/>
    </source>
</evidence>
<evidence type="ECO:0000256" key="6">
    <source>
        <dbReference type="ARBA" id="ARBA00023136"/>
    </source>
</evidence>
<keyword evidence="10" id="KW-1185">Reference proteome</keyword>
<feature type="transmembrane region" description="Helical" evidence="7">
    <location>
        <begin position="189"/>
        <end position="208"/>
    </location>
</feature>
<keyword evidence="9" id="KW-0012">Acyltransferase</keyword>
<keyword evidence="5 7" id="KW-1133">Transmembrane helix</keyword>
<feature type="transmembrane region" description="Helical" evidence="7">
    <location>
        <begin position="134"/>
        <end position="152"/>
    </location>
</feature>
<sequence length="363" mass="42722">MKTKRIFSFDFIRVFAMVMIVVFHYNAYCIDRKIETGSILFLRYANGTMGHIGVSLFFILSGASLMYAYAEKLELKNYFKKRFLSIYPLYWIVYAAFFIHFYIINRLPMVHSKITLLLSVLGMDGYLNYLIPNYYLVGEWFVGCIIFIYLVFPLLRCLVLKRPAATALVTALLYIPYLRFYPFRMEEQRFFLTRIPEVLFGMYFVYYIYKADGSKKNTESYNPLKWPLGLGALAAFLVTMFVPLSLPMPYIILWTGVSCFLFLTWFSQLIQWSWLTTLCKAMSACSFSVFLVHHILVGIFMAPYAGRALSFQENHELFFQYFLFISITGIIFYRLSLIANRIIDRFTYLLLEKYRTNQAEVSD</sequence>
<evidence type="ECO:0000256" key="4">
    <source>
        <dbReference type="ARBA" id="ARBA00022692"/>
    </source>
</evidence>
<feature type="transmembrane region" description="Helical" evidence="7">
    <location>
        <begin position="318"/>
        <end position="335"/>
    </location>
</feature>
<dbReference type="RefSeq" id="WP_154471188.1">
    <property type="nucleotide sequence ID" value="NZ_VUMD01000003.1"/>
</dbReference>
<dbReference type="EMBL" id="VUMD01000003">
    <property type="protein sequence ID" value="MSS35784.1"/>
    <property type="molecule type" value="Genomic_DNA"/>
</dbReference>
<reference evidence="9 10" key="1">
    <citation type="submission" date="2019-08" db="EMBL/GenBank/DDBJ databases">
        <title>In-depth cultivation of the pig gut microbiome towards novel bacterial diversity and tailored functional studies.</title>
        <authorList>
            <person name="Wylensek D."/>
            <person name="Hitch T.C.A."/>
            <person name="Clavel T."/>
        </authorList>
    </citation>
    <scope>NUCLEOTIDE SEQUENCE [LARGE SCALE GENOMIC DNA]</scope>
    <source>
        <strain evidence="9 10">WCA-389-WT-23D1</strain>
    </source>
</reference>
<feature type="domain" description="Acyltransferase 3" evidence="8">
    <location>
        <begin position="8"/>
        <end position="331"/>
    </location>
</feature>
<feature type="transmembrane region" description="Helical" evidence="7">
    <location>
        <begin position="287"/>
        <end position="306"/>
    </location>
</feature>
<keyword evidence="9" id="KW-0808">Transferase</keyword>
<name>A0A7X2TBD6_9CLOT</name>
<accession>A0A7X2TBD6</accession>
<feature type="transmembrane region" description="Helical" evidence="7">
    <location>
        <begin position="48"/>
        <end position="70"/>
    </location>
</feature>
<organism evidence="9 10">
    <name type="scientific">Clostridium porci</name>
    <dbReference type="NCBI Taxonomy" id="2605778"/>
    <lineage>
        <taxon>Bacteria</taxon>
        <taxon>Bacillati</taxon>
        <taxon>Bacillota</taxon>
        <taxon>Clostridia</taxon>
        <taxon>Eubacteriales</taxon>
        <taxon>Clostridiaceae</taxon>
        <taxon>Clostridium</taxon>
    </lineage>
</organism>
<keyword evidence="4 7" id="KW-0812">Transmembrane</keyword>
<dbReference type="Proteomes" id="UP000429958">
    <property type="component" value="Unassembled WGS sequence"/>
</dbReference>
<evidence type="ECO:0000256" key="3">
    <source>
        <dbReference type="ARBA" id="ARBA00022475"/>
    </source>
</evidence>
<comment type="subcellular location">
    <subcellularLocation>
        <location evidence="1">Cell membrane</location>
        <topology evidence="1">Multi-pass membrane protein</topology>
    </subcellularLocation>
</comment>
<keyword evidence="3" id="KW-1003">Cell membrane</keyword>
<dbReference type="AlphaFoldDB" id="A0A7X2TBD6"/>
<evidence type="ECO:0000256" key="2">
    <source>
        <dbReference type="ARBA" id="ARBA00007400"/>
    </source>
</evidence>
<evidence type="ECO:0000313" key="9">
    <source>
        <dbReference type="EMBL" id="MSS35784.1"/>
    </source>
</evidence>
<feature type="transmembrane region" description="Helical" evidence="7">
    <location>
        <begin position="7"/>
        <end position="28"/>
    </location>
</feature>
<protein>
    <submittedName>
        <fullName evidence="9">Acyltransferase</fullName>
    </submittedName>
</protein>
<dbReference type="PANTHER" id="PTHR40074:SF2">
    <property type="entry name" value="O-ACETYLTRANSFERASE WECH"/>
    <property type="match status" value="1"/>
</dbReference>
<feature type="transmembrane region" description="Helical" evidence="7">
    <location>
        <begin position="164"/>
        <end position="183"/>
    </location>
</feature>
<evidence type="ECO:0000256" key="1">
    <source>
        <dbReference type="ARBA" id="ARBA00004651"/>
    </source>
</evidence>
<gene>
    <name evidence="9" type="ORF">FYJ39_04095</name>
</gene>
<dbReference type="PANTHER" id="PTHR40074">
    <property type="entry name" value="O-ACETYLTRANSFERASE WECH"/>
    <property type="match status" value="1"/>
</dbReference>
<dbReference type="GO" id="GO:0016413">
    <property type="term" value="F:O-acetyltransferase activity"/>
    <property type="evidence" value="ECO:0007669"/>
    <property type="project" value="TreeGrafter"/>
</dbReference>
<proteinExistence type="inferred from homology"/>
<comment type="caution">
    <text evidence="9">The sequence shown here is derived from an EMBL/GenBank/DDBJ whole genome shotgun (WGS) entry which is preliminary data.</text>
</comment>
<keyword evidence="6 7" id="KW-0472">Membrane</keyword>
<feature type="transmembrane region" description="Helical" evidence="7">
    <location>
        <begin position="82"/>
        <end position="103"/>
    </location>
</feature>
<evidence type="ECO:0000256" key="5">
    <source>
        <dbReference type="ARBA" id="ARBA00022989"/>
    </source>
</evidence>
<evidence type="ECO:0000256" key="7">
    <source>
        <dbReference type="SAM" id="Phobius"/>
    </source>
</evidence>
<dbReference type="GO" id="GO:0009246">
    <property type="term" value="P:enterobacterial common antigen biosynthetic process"/>
    <property type="evidence" value="ECO:0007669"/>
    <property type="project" value="TreeGrafter"/>
</dbReference>
<comment type="similarity">
    <text evidence="2">Belongs to the acyltransferase 3 family.</text>
</comment>
<evidence type="ECO:0000313" key="10">
    <source>
        <dbReference type="Proteomes" id="UP000429958"/>
    </source>
</evidence>
<dbReference type="Pfam" id="PF01757">
    <property type="entry name" value="Acyl_transf_3"/>
    <property type="match status" value="1"/>
</dbReference>